<feature type="transmembrane region" description="Helical" evidence="2">
    <location>
        <begin position="93"/>
        <end position="122"/>
    </location>
</feature>
<evidence type="ECO:0000313" key="4">
    <source>
        <dbReference type="Proteomes" id="UP000703893"/>
    </source>
</evidence>
<keyword evidence="2" id="KW-0472">Membrane</keyword>
<feature type="compositionally biased region" description="Basic and acidic residues" evidence="1">
    <location>
        <begin position="70"/>
        <end position="85"/>
    </location>
</feature>
<name>A0A937X524_9BACT</name>
<dbReference type="EMBL" id="VGJX01000205">
    <property type="protein sequence ID" value="MBM3274407.1"/>
    <property type="molecule type" value="Genomic_DNA"/>
</dbReference>
<proteinExistence type="predicted"/>
<evidence type="ECO:0000256" key="1">
    <source>
        <dbReference type="SAM" id="MobiDB-lite"/>
    </source>
</evidence>
<organism evidence="3 4">
    <name type="scientific">Candidatus Tanganyikabacteria bacterium</name>
    <dbReference type="NCBI Taxonomy" id="2961651"/>
    <lineage>
        <taxon>Bacteria</taxon>
        <taxon>Bacillati</taxon>
        <taxon>Candidatus Sericytochromatia</taxon>
        <taxon>Candidatus Tanganyikabacteria</taxon>
    </lineage>
</organism>
<feature type="non-terminal residue" evidence="3">
    <location>
        <position position="128"/>
    </location>
</feature>
<comment type="caution">
    <text evidence="3">The sequence shown here is derived from an EMBL/GenBank/DDBJ whole genome shotgun (WGS) entry which is preliminary data.</text>
</comment>
<keyword evidence="2" id="KW-0812">Transmembrane</keyword>
<feature type="region of interest" description="Disordered" evidence="1">
    <location>
        <begin position="57"/>
        <end position="85"/>
    </location>
</feature>
<sequence>MRFLTLLGKEWLDLIKNVRLFIGVVIAPLIIAAVMIPGLTMTMGGMEHALKNYVREQRTTQKVSAPRPKQPREEIPLPGLDKRLAKEPPGRQALWYTVTMMMGYLFIFPIALPLSLGAASIIGEKQEG</sequence>
<accession>A0A937X524</accession>
<evidence type="ECO:0000256" key="2">
    <source>
        <dbReference type="SAM" id="Phobius"/>
    </source>
</evidence>
<keyword evidence="2" id="KW-1133">Transmembrane helix</keyword>
<feature type="transmembrane region" description="Helical" evidence="2">
    <location>
        <begin position="20"/>
        <end position="41"/>
    </location>
</feature>
<protein>
    <submittedName>
        <fullName evidence="3">Uncharacterized protein</fullName>
    </submittedName>
</protein>
<dbReference type="Proteomes" id="UP000703893">
    <property type="component" value="Unassembled WGS sequence"/>
</dbReference>
<gene>
    <name evidence="3" type="ORF">FJZ00_04600</name>
</gene>
<evidence type="ECO:0000313" key="3">
    <source>
        <dbReference type="EMBL" id="MBM3274407.1"/>
    </source>
</evidence>
<dbReference type="AlphaFoldDB" id="A0A937X524"/>
<reference evidence="3 4" key="1">
    <citation type="submission" date="2019-03" db="EMBL/GenBank/DDBJ databases">
        <title>Lake Tanganyika Metagenome-Assembled Genomes (MAGs).</title>
        <authorList>
            <person name="Tran P."/>
        </authorList>
    </citation>
    <scope>NUCLEOTIDE SEQUENCE [LARGE SCALE GENOMIC DNA]</scope>
    <source>
        <strain evidence="3">K_DeepCast_65m_m2_236</strain>
    </source>
</reference>